<gene>
    <name evidence="2" type="ORF">MARPO_0012s0030</name>
</gene>
<evidence type="ECO:0000256" key="1">
    <source>
        <dbReference type="SAM" id="MobiDB-lite"/>
    </source>
</evidence>
<organism evidence="2 3">
    <name type="scientific">Marchantia polymorpha</name>
    <name type="common">Common liverwort</name>
    <name type="synonym">Marchantia aquatica</name>
    <dbReference type="NCBI Taxonomy" id="3197"/>
    <lineage>
        <taxon>Eukaryota</taxon>
        <taxon>Viridiplantae</taxon>
        <taxon>Streptophyta</taxon>
        <taxon>Embryophyta</taxon>
        <taxon>Marchantiophyta</taxon>
        <taxon>Marchantiopsida</taxon>
        <taxon>Marchantiidae</taxon>
        <taxon>Marchantiales</taxon>
        <taxon>Marchantiaceae</taxon>
        <taxon>Marchantia</taxon>
    </lineage>
</organism>
<reference evidence="3" key="1">
    <citation type="journal article" date="2017" name="Cell">
        <title>Insights into land plant evolution garnered from the Marchantia polymorpha genome.</title>
        <authorList>
            <person name="Bowman J.L."/>
            <person name="Kohchi T."/>
            <person name="Yamato K.T."/>
            <person name="Jenkins J."/>
            <person name="Shu S."/>
            <person name="Ishizaki K."/>
            <person name="Yamaoka S."/>
            <person name="Nishihama R."/>
            <person name="Nakamura Y."/>
            <person name="Berger F."/>
            <person name="Adam C."/>
            <person name="Aki S.S."/>
            <person name="Althoff F."/>
            <person name="Araki T."/>
            <person name="Arteaga-Vazquez M.A."/>
            <person name="Balasubrmanian S."/>
            <person name="Barry K."/>
            <person name="Bauer D."/>
            <person name="Boehm C.R."/>
            <person name="Briginshaw L."/>
            <person name="Caballero-Perez J."/>
            <person name="Catarino B."/>
            <person name="Chen F."/>
            <person name="Chiyoda S."/>
            <person name="Chovatia M."/>
            <person name="Davies K.M."/>
            <person name="Delmans M."/>
            <person name="Demura T."/>
            <person name="Dierschke T."/>
            <person name="Dolan L."/>
            <person name="Dorantes-Acosta A.E."/>
            <person name="Eklund D.M."/>
            <person name="Florent S.N."/>
            <person name="Flores-Sandoval E."/>
            <person name="Fujiyama A."/>
            <person name="Fukuzawa H."/>
            <person name="Galik B."/>
            <person name="Grimanelli D."/>
            <person name="Grimwood J."/>
            <person name="Grossniklaus U."/>
            <person name="Hamada T."/>
            <person name="Haseloff J."/>
            <person name="Hetherington A.J."/>
            <person name="Higo A."/>
            <person name="Hirakawa Y."/>
            <person name="Hundley H.N."/>
            <person name="Ikeda Y."/>
            <person name="Inoue K."/>
            <person name="Inoue S.I."/>
            <person name="Ishida S."/>
            <person name="Jia Q."/>
            <person name="Kakita M."/>
            <person name="Kanazawa T."/>
            <person name="Kawai Y."/>
            <person name="Kawashima T."/>
            <person name="Kennedy M."/>
            <person name="Kinose K."/>
            <person name="Kinoshita T."/>
            <person name="Kohara Y."/>
            <person name="Koide E."/>
            <person name="Komatsu K."/>
            <person name="Kopischke S."/>
            <person name="Kubo M."/>
            <person name="Kyozuka J."/>
            <person name="Lagercrantz U."/>
            <person name="Lin S.S."/>
            <person name="Lindquist E."/>
            <person name="Lipzen A.M."/>
            <person name="Lu C.W."/>
            <person name="De Luna E."/>
            <person name="Martienssen R.A."/>
            <person name="Minamino N."/>
            <person name="Mizutani M."/>
            <person name="Mizutani M."/>
            <person name="Mochizuki N."/>
            <person name="Monte I."/>
            <person name="Mosher R."/>
            <person name="Nagasaki H."/>
            <person name="Nakagami H."/>
            <person name="Naramoto S."/>
            <person name="Nishitani K."/>
            <person name="Ohtani M."/>
            <person name="Okamoto T."/>
            <person name="Okumura M."/>
            <person name="Phillips J."/>
            <person name="Pollak B."/>
            <person name="Reinders A."/>
            <person name="Rovekamp M."/>
            <person name="Sano R."/>
            <person name="Sawa S."/>
            <person name="Schmid M.W."/>
            <person name="Shirakawa M."/>
            <person name="Solano R."/>
            <person name="Spunde A."/>
            <person name="Suetsugu N."/>
            <person name="Sugano S."/>
            <person name="Sugiyama A."/>
            <person name="Sun R."/>
            <person name="Suzuki Y."/>
            <person name="Takenaka M."/>
            <person name="Takezawa D."/>
            <person name="Tomogane H."/>
            <person name="Tsuzuki M."/>
            <person name="Ueda T."/>
            <person name="Umeda M."/>
            <person name="Ward J.M."/>
            <person name="Watanabe Y."/>
            <person name="Yazaki K."/>
            <person name="Yokoyama R."/>
            <person name="Yoshitake Y."/>
            <person name="Yotsui I."/>
            <person name="Zachgo S."/>
            <person name="Schmutz J."/>
        </authorList>
    </citation>
    <scope>NUCLEOTIDE SEQUENCE [LARGE SCALE GENOMIC DNA]</scope>
    <source>
        <strain evidence="3">Tak-1</strain>
    </source>
</reference>
<keyword evidence="3" id="KW-1185">Reference proteome</keyword>
<protein>
    <submittedName>
        <fullName evidence="2">Uncharacterized protein</fullName>
    </submittedName>
</protein>
<sequence>MVYDKRSGPSIPTTSFFYSPSKLTPASPVFVSGRTCLTDCHQPQRFSEIPKMLSAHSPSCSVRLRVSNSLLQREQREIPSGPQLTSPATPAPSKEYE</sequence>
<evidence type="ECO:0000313" key="2">
    <source>
        <dbReference type="EMBL" id="PTQ46067.1"/>
    </source>
</evidence>
<feature type="region of interest" description="Disordered" evidence="1">
    <location>
        <begin position="71"/>
        <end position="97"/>
    </location>
</feature>
<accession>A0A2R6XIX4</accession>
<proteinExistence type="predicted"/>
<dbReference type="AlphaFoldDB" id="A0A2R6XIX4"/>
<dbReference type="Proteomes" id="UP000244005">
    <property type="component" value="Unassembled WGS sequence"/>
</dbReference>
<dbReference type="EMBL" id="KZ772684">
    <property type="protein sequence ID" value="PTQ46067.1"/>
    <property type="molecule type" value="Genomic_DNA"/>
</dbReference>
<name>A0A2R6XIX4_MARPO</name>
<evidence type="ECO:0000313" key="3">
    <source>
        <dbReference type="Proteomes" id="UP000244005"/>
    </source>
</evidence>